<name>E6PEJ8_9ZZZZ</name>
<accession>E6PEJ8</accession>
<dbReference type="InterPro" id="IPR029063">
    <property type="entry name" value="SAM-dependent_MTases_sf"/>
</dbReference>
<evidence type="ECO:0000259" key="2">
    <source>
        <dbReference type="Pfam" id="PF08242"/>
    </source>
</evidence>
<evidence type="ECO:0000256" key="1">
    <source>
        <dbReference type="SAM" id="MobiDB-lite"/>
    </source>
</evidence>
<dbReference type="GO" id="GO:0032259">
    <property type="term" value="P:methylation"/>
    <property type="evidence" value="ECO:0007669"/>
    <property type="project" value="UniProtKB-KW"/>
</dbReference>
<dbReference type="InterPro" id="IPR013217">
    <property type="entry name" value="Methyltransf_12"/>
</dbReference>
<sequence>MSEIQDRSGARQPELFSPERAARLDDPAREAYMSAAAIVARLDVPKEGRVIDLGAGTGRYTFAIAKAHPDAFVVAVDTQPGFVRIIAERCLEGKFDNVVTGDTPAGPPADRILLLNVLHEMSDLDLNPVRAALSPEGWMLVIDWDGGIERPVGPPREHSHTRDEAIARLQSRGFARVERIDAPEFPYHFVLRAST</sequence>
<dbReference type="GO" id="GO:0008168">
    <property type="term" value="F:methyltransferase activity"/>
    <property type="evidence" value="ECO:0007669"/>
    <property type="project" value="UniProtKB-KW"/>
</dbReference>
<keyword evidence="3" id="KW-0808">Transferase</keyword>
<dbReference type="Gene3D" id="3.40.50.150">
    <property type="entry name" value="Vaccinia Virus protein VP39"/>
    <property type="match status" value="1"/>
</dbReference>
<dbReference type="EMBL" id="CABL01000005">
    <property type="protein sequence ID" value="CBH74883.1"/>
    <property type="molecule type" value="Genomic_DNA"/>
</dbReference>
<dbReference type="CDD" id="cd02440">
    <property type="entry name" value="AdoMet_MTases"/>
    <property type="match status" value="1"/>
</dbReference>
<dbReference type="Pfam" id="PF08242">
    <property type="entry name" value="Methyltransf_12"/>
    <property type="match status" value="1"/>
</dbReference>
<reference evidence="3" key="1">
    <citation type="submission" date="2009-10" db="EMBL/GenBank/DDBJ databases">
        <title>Diversity of trophic interactions inside an arsenic-rich microbial ecosystem.</title>
        <authorList>
            <person name="Bertin P.N."/>
            <person name="Heinrich-Salmeron A."/>
            <person name="Pelletier E."/>
            <person name="Goulhen-Chollet F."/>
            <person name="Arsene-Ploetze F."/>
            <person name="Gallien S."/>
            <person name="Calteau A."/>
            <person name="Vallenet D."/>
            <person name="Casiot C."/>
            <person name="Chane-Woon-Ming B."/>
            <person name="Giloteaux L."/>
            <person name="Barakat M."/>
            <person name="Bonnefoy V."/>
            <person name="Bruneel O."/>
            <person name="Chandler M."/>
            <person name="Cleiss J."/>
            <person name="Duran R."/>
            <person name="Elbaz-Poulichet F."/>
            <person name="Fonknechten N."/>
            <person name="Lauga B."/>
            <person name="Mornico D."/>
            <person name="Ortet P."/>
            <person name="Schaeffer C."/>
            <person name="Siguier P."/>
            <person name="Alexander Thil Smith A."/>
            <person name="Van Dorsselaer A."/>
            <person name="Weissenbach J."/>
            <person name="Medigue C."/>
            <person name="Le Paslier D."/>
        </authorList>
    </citation>
    <scope>NUCLEOTIDE SEQUENCE</scope>
</reference>
<organism evidence="3">
    <name type="scientific">mine drainage metagenome</name>
    <dbReference type="NCBI Taxonomy" id="410659"/>
    <lineage>
        <taxon>unclassified sequences</taxon>
        <taxon>metagenomes</taxon>
        <taxon>ecological metagenomes</taxon>
    </lineage>
</organism>
<keyword evidence="3" id="KW-0489">Methyltransferase</keyword>
<proteinExistence type="predicted"/>
<feature type="region of interest" description="Disordered" evidence="1">
    <location>
        <begin position="1"/>
        <end position="22"/>
    </location>
</feature>
<comment type="caution">
    <text evidence="3">The sequence shown here is derived from an EMBL/GenBank/DDBJ whole genome shotgun (WGS) entry which is preliminary data.</text>
</comment>
<feature type="domain" description="Methyltransferase type 12" evidence="2">
    <location>
        <begin position="51"/>
        <end position="138"/>
    </location>
</feature>
<dbReference type="AlphaFoldDB" id="E6PEJ8"/>
<dbReference type="SUPFAM" id="SSF53335">
    <property type="entry name" value="S-adenosyl-L-methionine-dependent methyltransferases"/>
    <property type="match status" value="1"/>
</dbReference>
<gene>
    <name evidence="3" type="ORF">CARN1_0058</name>
</gene>
<evidence type="ECO:0000313" key="3">
    <source>
        <dbReference type="EMBL" id="CBH74883.1"/>
    </source>
</evidence>
<protein>
    <submittedName>
        <fullName evidence="3">Putative Methyltransferase type 11</fullName>
    </submittedName>
</protein>